<dbReference type="AlphaFoldDB" id="A0A3S5B077"/>
<comment type="caution">
    <text evidence="3">The sequence shown here is derived from an EMBL/GenBank/DDBJ whole genome shotgun (WGS) entry which is preliminary data.</text>
</comment>
<evidence type="ECO:0000313" key="4">
    <source>
        <dbReference type="Proteomes" id="UP000784294"/>
    </source>
</evidence>
<reference evidence="3" key="1">
    <citation type="submission" date="2018-11" db="EMBL/GenBank/DDBJ databases">
        <authorList>
            <consortium name="Pathogen Informatics"/>
        </authorList>
    </citation>
    <scope>NUCLEOTIDE SEQUENCE</scope>
</reference>
<keyword evidence="2" id="KW-1133">Transmembrane helix</keyword>
<accession>A0A3S5B077</accession>
<organism evidence="3 4">
    <name type="scientific">Protopolystoma xenopodis</name>
    <dbReference type="NCBI Taxonomy" id="117903"/>
    <lineage>
        <taxon>Eukaryota</taxon>
        <taxon>Metazoa</taxon>
        <taxon>Spiralia</taxon>
        <taxon>Lophotrochozoa</taxon>
        <taxon>Platyhelminthes</taxon>
        <taxon>Monogenea</taxon>
        <taxon>Polyopisthocotylea</taxon>
        <taxon>Polystomatidea</taxon>
        <taxon>Polystomatidae</taxon>
        <taxon>Protopolystoma</taxon>
    </lineage>
</organism>
<dbReference type="Proteomes" id="UP000784294">
    <property type="component" value="Unassembled WGS sequence"/>
</dbReference>
<feature type="transmembrane region" description="Helical" evidence="2">
    <location>
        <begin position="21"/>
        <end position="47"/>
    </location>
</feature>
<protein>
    <submittedName>
        <fullName evidence="3">Uncharacterized protein</fullName>
    </submittedName>
</protein>
<proteinExistence type="predicted"/>
<sequence length="150" mass="16748">MFAVVCIHVRSSSSIILFTQLLQILSFRLPALLLAALWLLTVTVVVFCSKCPLFSCPDVMLTLLDSALCVRYPWLSAGLAEKLSHPSLDDRRTTVGRLLFAFPTDLGPRPLIRTHIRIHTSRPPKNRTQSSLPNCGNPPQMSHTRLPLHP</sequence>
<evidence type="ECO:0000313" key="3">
    <source>
        <dbReference type="EMBL" id="VEL29852.1"/>
    </source>
</evidence>
<evidence type="ECO:0000256" key="1">
    <source>
        <dbReference type="SAM" id="MobiDB-lite"/>
    </source>
</evidence>
<keyword evidence="4" id="KW-1185">Reference proteome</keyword>
<feature type="compositionally biased region" description="Polar residues" evidence="1">
    <location>
        <begin position="126"/>
        <end position="143"/>
    </location>
</feature>
<evidence type="ECO:0000256" key="2">
    <source>
        <dbReference type="SAM" id="Phobius"/>
    </source>
</evidence>
<keyword evidence="2" id="KW-0472">Membrane</keyword>
<feature type="region of interest" description="Disordered" evidence="1">
    <location>
        <begin position="118"/>
        <end position="150"/>
    </location>
</feature>
<keyword evidence="2" id="KW-0812">Transmembrane</keyword>
<gene>
    <name evidence="3" type="ORF">PXEA_LOCUS23292</name>
</gene>
<dbReference type="EMBL" id="CAAALY010106821">
    <property type="protein sequence ID" value="VEL29852.1"/>
    <property type="molecule type" value="Genomic_DNA"/>
</dbReference>
<name>A0A3S5B077_9PLAT</name>